<sequence length="484" mass="58103">MHPNKLTFESENLQVDYISFKFQKLENSTQRKIADYLFKLGFNSYKESGKLTKPIKESILVSSKNKFEVCFVGDNPYWDGTLLHFSGLNASRFYFFSKEQIIDWTIFSSAVLSRFDLYFERNYKTADKISGREFLQNCQKNLKQTNKNSSLEKNRKGWILKIGNRKSNHYFRIYETKNSLRFEHEMKGKVLQQYHLLLVENRFEEFEQKLSYQFFISFGKFLSLQFSYLDWLVLKLRPIRKQTFLQSALNSDYIKSEILMTTRSFVMLLQFLTYAQHLDFEIESLGGVPYRQVTFKVRDFLEFQNPTIKSTNHYQLEKIKKFLQQLQTGVFLTSFDDTHFQSLVAIPQVKLEKSSKQKYWIARVWLIDELFYYNYPFYLPNIFQTKLTKDKLEVRFKFIQVFTSVNIEKVFFIQEFLSSYSSVISNQRKNNIKKYFIQLVQLFKEHDLIEDNYKIISNGHYYFTKEFNTHDISEGFVIYEKLSI</sequence>
<reference evidence="1" key="1">
    <citation type="journal article" date="1992" name="Plant Mol. Biol.">
        <title>Nucleotide sequence of diatom plasmids: identification of open reading frames with similarity to site-specific recombinases.</title>
        <authorList>
            <person name="Hildebrand M."/>
            <person name="Hasegawa P."/>
            <person name="Ord R.W."/>
            <person name="Thorpe V.S."/>
            <person name="Glass C.A."/>
            <person name="Volcani B.E."/>
        </authorList>
    </citation>
    <scope>NUCLEOTIDE SEQUENCE</scope>
</reference>
<protein>
    <submittedName>
        <fullName evidence="1">C.fusiformis plasmid pCF2 DNA for ORF217, ORF484, ORF246, ORF74, ORF64 and ORF125</fullName>
    </submittedName>
</protein>
<proteinExistence type="predicted"/>
<dbReference type="PIR" id="S23537">
    <property type="entry name" value="S23537"/>
</dbReference>
<organism evidence="1">
    <name type="scientific">Cylindrotheca fusiformis</name>
    <name type="common">Marine diatom</name>
    <dbReference type="NCBI Taxonomy" id="2853"/>
    <lineage>
        <taxon>Eukaryota</taxon>
        <taxon>Sar</taxon>
        <taxon>Stramenopiles</taxon>
        <taxon>Ochrophyta</taxon>
        <taxon>Bacillariophyta</taxon>
        <taxon>Bacillariophyceae</taxon>
        <taxon>Bacillariophycidae</taxon>
        <taxon>Bacillariales</taxon>
        <taxon>Bacillariaceae</taxon>
        <taxon>Cylindrotheca</taxon>
    </lineage>
</organism>
<name>Q39504_CYLFU</name>
<accession>Q39504</accession>
<dbReference type="AlphaFoldDB" id="Q39504"/>
<dbReference type="EMBL" id="X64303">
    <property type="protein sequence ID" value="CAA45586.1"/>
    <property type="molecule type" value="Genomic_DNA"/>
</dbReference>
<reference evidence="1" key="2">
    <citation type="submission" date="1992-01" db="EMBL/GenBank/DDBJ databases">
        <authorList>
            <person name="Hildebrand M.W."/>
        </authorList>
    </citation>
    <scope>NUCLEOTIDE SEQUENCE</scope>
</reference>
<evidence type="ECO:0000313" key="1">
    <source>
        <dbReference type="EMBL" id="CAA45586.1"/>
    </source>
</evidence>